<accession>A0A7U2NR94</accession>
<evidence type="ECO:0000313" key="2">
    <source>
        <dbReference type="Proteomes" id="UP000663193"/>
    </source>
</evidence>
<dbReference type="VEuPathDB" id="FungiDB:JI435_424700"/>
<evidence type="ECO:0000313" key="1">
    <source>
        <dbReference type="EMBL" id="QRD07650.1"/>
    </source>
</evidence>
<gene>
    <name evidence="1" type="ORF">JI435_424700</name>
</gene>
<reference evidence="2" key="1">
    <citation type="journal article" date="2021" name="BMC Genomics">
        <title>Chromosome-level genome assembly and manually-curated proteome of model necrotroph Parastagonospora nodorum Sn15 reveals a genome-wide trove of candidate effector homologs, and redundancy of virulence-related functions within an accessory chromosome.</title>
        <authorList>
            <person name="Bertazzoni S."/>
            <person name="Jones D.A.B."/>
            <person name="Phan H.T."/>
            <person name="Tan K.-C."/>
            <person name="Hane J.K."/>
        </authorList>
    </citation>
    <scope>NUCLEOTIDE SEQUENCE [LARGE SCALE GENOMIC DNA]</scope>
    <source>
        <strain evidence="2">SN15 / ATCC MYA-4574 / FGSC 10173)</strain>
    </source>
</reference>
<dbReference type="AlphaFoldDB" id="A0A7U2NR94"/>
<protein>
    <submittedName>
        <fullName evidence="1">Uncharacterized protein</fullName>
    </submittedName>
</protein>
<sequence length="114" mass="12941">MARELDIVGRWRSQAGSARMTECTRCSAPFTRALRGPDSSRGFHSPVCDFLDSSRRRRSKRAQRCRKLDCIYLPSHSPASHCVPGSASTATISLRTEKRLNCNYLRLRLNRVQS</sequence>
<keyword evidence="2" id="KW-1185">Reference proteome</keyword>
<name>A0A7U2NR94_PHANO</name>
<organism evidence="1 2">
    <name type="scientific">Phaeosphaeria nodorum (strain SN15 / ATCC MYA-4574 / FGSC 10173)</name>
    <name type="common">Glume blotch fungus</name>
    <name type="synonym">Parastagonospora nodorum</name>
    <dbReference type="NCBI Taxonomy" id="321614"/>
    <lineage>
        <taxon>Eukaryota</taxon>
        <taxon>Fungi</taxon>
        <taxon>Dikarya</taxon>
        <taxon>Ascomycota</taxon>
        <taxon>Pezizomycotina</taxon>
        <taxon>Dothideomycetes</taxon>
        <taxon>Pleosporomycetidae</taxon>
        <taxon>Pleosporales</taxon>
        <taxon>Pleosporineae</taxon>
        <taxon>Phaeosphaeriaceae</taxon>
        <taxon>Parastagonospora</taxon>
    </lineage>
</organism>
<dbReference type="Proteomes" id="UP000663193">
    <property type="component" value="Chromosome 23"/>
</dbReference>
<dbReference type="EMBL" id="CP069045">
    <property type="protein sequence ID" value="QRD07650.1"/>
    <property type="molecule type" value="Genomic_DNA"/>
</dbReference>
<proteinExistence type="predicted"/>